<evidence type="ECO:0008006" key="5">
    <source>
        <dbReference type="Google" id="ProtNLM"/>
    </source>
</evidence>
<feature type="compositionally biased region" description="Basic and acidic residues" evidence="1">
    <location>
        <begin position="86"/>
        <end position="101"/>
    </location>
</feature>
<sequence>MKKLIIVALGVCIFGTACSRDTNLAEENTLQQSLEQAVMLQTEEIEIQSTKESSSEQEIILSSEEPSETVSLSEPEHMEGSAAASVEERDSTKTDALHKNDTANNSSEVTSENTYEMRLYTKAPNQNSTIKIQYPVFYGSKAEEINSLILAQVQDMASLDPSRFPENPKIDVNYQSAVTLQNSKIISVVFWGSTDIEVSQFPTTDLYALNIDLTSLKLITLKDLYTVNAEFEKVFFGKAFFPSDPITSYSEEKFSEMLKLQTSEYTLPSPFTNADSMRCFLKPEGIVLSMPAIHASGSDHFEAELLYSDIQEYYLPEQIYWE</sequence>
<accession>A0A1I0JU94</accession>
<feature type="compositionally biased region" description="Polar residues" evidence="1">
    <location>
        <begin position="102"/>
        <end position="112"/>
    </location>
</feature>
<keyword evidence="2" id="KW-0732">Signal</keyword>
<protein>
    <recommendedName>
        <fullName evidence="5">Lipoprotein</fullName>
    </recommendedName>
</protein>
<comment type="caution">
    <text evidence="3">The sequence shown here is derived from an EMBL/GenBank/DDBJ whole genome shotgun (WGS) entry which is preliminary data.</text>
</comment>
<proteinExistence type="predicted"/>
<reference evidence="3 4" key="1">
    <citation type="submission" date="2016-10" db="EMBL/GenBank/DDBJ databases">
        <authorList>
            <person name="Varghese N."/>
            <person name="Submissions S."/>
        </authorList>
    </citation>
    <scope>NUCLEOTIDE SEQUENCE [LARGE SCALE GENOMIC DNA]</scope>
    <source>
        <strain evidence="3 4">NLAE-zl-C196</strain>
    </source>
</reference>
<dbReference type="Proteomes" id="UP000182121">
    <property type="component" value="Unassembled WGS sequence"/>
</dbReference>
<gene>
    <name evidence="3" type="ORF">SAMN05216521_106912</name>
</gene>
<feature type="region of interest" description="Disordered" evidence="1">
    <location>
        <begin position="47"/>
        <end position="112"/>
    </location>
</feature>
<evidence type="ECO:0000313" key="4">
    <source>
        <dbReference type="Proteomes" id="UP000182121"/>
    </source>
</evidence>
<dbReference type="AlphaFoldDB" id="A0A1I0JU94"/>
<dbReference type="EMBL" id="FOIO01000069">
    <property type="protein sequence ID" value="SEU14416.1"/>
    <property type="molecule type" value="Genomic_DNA"/>
</dbReference>
<feature type="signal peptide" evidence="2">
    <location>
        <begin position="1"/>
        <end position="19"/>
    </location>
</feature>
<dbReference type="PROSITE" id="PS51257">
    <property type="entry name" value="PROKAR_LIPOPROTEIN"/>
    <property type="match status" value="1"/>
</dbReference>
<organism evidence="3 4">
    <name type="scientific">Enterocloster clostridioformis</name>
    <dbReference type="NCBI Taxonomy" id="1531"/>
    <lineage>
        <taxon>Bacteria</taxon>
        <taxon>Bacillati</taxon>
        <taxon>Bacillota</taxon>
        <taxon>Clostridia</taxon>
        <taxon>Lachnospirales</taxon>
        <taxon>Lachnospiraceae</taxon>
        <taxon>Enterocloster</taxon>
    </lineage>
</organism>
<name>A0A1I0JU94_9FIRM</name>
<evidence type="ECO:0000313" key="3">
    <source>
        <dbReference type="EMBL" id="SEU14416.1"/>
    </source>
</evidence>
<evidence type="ECO:0000256" key="2">
    <source>
        <dbReference type="SAM" id="SignalP"/>
    </source>
</evidence>
<dbReference type="RefSeq" id="WP_074664240.1">
    <property type="nucleotide sequence ID" value="NZ_FOIO01000069.1"/>
</dbReference>
<evidence type="ECO:0000256" key="1">
    <source>
        <dbReference type="SAM" id="MobiDB-lite"/>
    </source>
</evidence>
<feature type="chain" id="PRO_5038882622" description="Lipoprotein" evidence="2">
    <location>
        <begin position="20"/>
        <end position="322"/>
    </location>
</feature>